<evidence type="ECO:0000256" key="1">
    <source>
        <dbReference type="SAM" id="MobiDB-lite"/>
    </source>
</evidence>
<organism evidence="3 4">
    <name type="scientific">Caballeronia fortuita</name>
    <dbReference type="NCBI Taxonomy" id="1777138"/>
    <lineage>
        <taxon>Bacteria</taxon>
        <taxon>Pseudomonadati</taxon>
        <taxon>Pseudomonadota</taxon>
        <taxon>Betaproteobacteria</taxon>
        <taxon>Burkholderiales</taxon>
        <taxon>Burkholderiaceae</taxon>
        <taxon>Caballeronia</taxon>
    </lineage>
</organism>
<keyword evidence="4" id="KW-1185">Reference proteome</keyword>
<feature type="domain" description="AB hydrolase-1" evidence="2">
    <location>
        <begin position="34"/>
        <end position="265"/>
    </location>
</feature>
<evidence type="ECO:0000313" key="3">
    <source>
        <dbReference type="EMBL" id="SAK79380.1"/>
    </source>
</evidence>
<dbReference type="SUPFAM" id="SSF53474">
    <property type="entry name" value="alpha/beta-Hydrolases"/>
    <property type="match status" value="1"/>
</dbReference>
<dbReference type="RefSeq" id="WP_061136020.1">
    <property type="nucleotide sequence ID" value="NZ_FCNX02000009.1"/>
</dbReference>
<feature type="compositionally biased region" description="Polar residues" evidence="1">
    <location>
        <begin position="19"/>
        <end position="29"/>
    </location>
</feature>
<reference evidence="3" key="1">
    <citation type="submission" date="2016-01" db="EMBL/GenBank/DDBJ databases">
        <authorList>
            <person name="Peeters C."/>
        </authorList>
    </citation>
    <scope>NUCLEOTIDE SEQUENCE</scope>
    <source>
        <strain evidence="3">LMG 29320</strain>
    </source>
</reference>
<dbReference type="InterPro" id="IPR029058">
    <property type="entry name" value="AB_hydrolase_fold"/>
</dbReference>
<dbReference type="PANTHER" id="PTHR37017">
    <property type="entry name" value="AB HYDROLASE-1 DOMAIN-CONTAINING PROTEIN-RELATED"/>
    <property type="match status" value="1"/>
</dbReference>
<dbReference type="Proteomes" id="UP000054903">
    <property type="component" value="Unassembled WGS sequence"/>
</dbReference>
<dbReference type="Pfam" id="PF12697">
    <property type="entry name" value="Abhydrolase_6"/>
    <property type="match status" value="1"/>
</dbReference>
<protein>
    <submittedName>
        <fullName evidence="3">Esterase</fullName>
    </submittedName>
</protein>
<dbReference type="STRING" id="1777138.AWB77_03873"/>
<gene>
    <name evidence="3" type="ORF">AWB77_03873</name>
</gene>
<proteinExistence type="predicted"/>
<comment type="caution">
    <text evidence="3">The sequence shown here is derived from an EMBL/GenBank/DDBJ whole genome shotgun (WGS) entry which is preliminary data.</text>
</comment>
<name>A0A158CAR8_9BURK</name>
<dbReference type="InterPro" id="IPR052897">
    <property type="entry name" value="Sec-Metab_Biosynth_Hydrolase"/>
</dbReference>
<dbReference type="OrthoDB" id="9112061at2"/>
<accession>A0A158CAR8</accession>
<dbReference type="Gene3D" id="3.40.50.1820">
    <property type="entry name" value="alpha/beta hydrolase"/>
    <property type="match status" value="1"/>
</dbReference>
<dbReference type="PANTHER" id="PTHR37017:SF11">
    <property type="entry name" value="ESTERASE_LIPASE_THIOESTERASE DOMAIN-CONTAINING PROTEIN"/>
    <property type="match status" value="1"/>
</dbReference>
<dbReference type="InterPro" id="IPR000073">
    <property type="entry name" value="AB_hydrolase_1"/>
</dbReference>
<evidence type="ECO:0000313" key="4">
    <source>
        <dbReference type="Proteomes" id="UP000054903"/>
    </source>
</evidence>
<evidence type="ECO:0000259" key="2">
    <source>
        <dbReference type="Pfam" id="PF12697"/>
    </source>
</evidence>
<dbReference type="EMBL" id="FCNX02000009">
    <property type="protein sequence ID" value="SAK79380.1"/>
    <property type="molecule type" value="Genomic_DNA"/>
</dbReference>
<feature type="region of interest" description="Disordered" evidence="1">
    <location>
        <begin position="1"/>
        <end position="29"/>
    </location>
</feature>
<sequence>MSKVTRAGGEGNVGEPQIANRSRNQEQSSKNPSFLLVHGAWQAGWVWDGVVAEMNERGLFAKAIDLPGSGTDTTPASEVSLAAYAEAIIASARTLPPGPVALVGHSMGGAAITAAAASDPELFDQLVYLCAFLPQRQQSVAELVAEGMEMTGGVGPEFEIAEEGRASRLLPASIRNSFLHDCEPGAAEQYAMRFTPQAMKPIVEPASWSTGFEAIPKGYIFCTKDRVLPVALQEKMASAAGAGAMYSLEAGHEPFLSCPGLVADALIALSSSFLG</sequence>
<dbReference type="AlphaFoldDB" id="A0A158CAR8"/>